<evidence type="ECO:0000256" key="1">
    <source>
        <dbReference type="SAM" id="MobiDB-lite"/>
    </source>
</evidence>
<dbReference type="EMBL" id="JAVDYG010000001">
    <property type="protein sequence ID" value="MDR7364425.1"/>
    <property type="molecule type" value="Genomic_DNA"/>
</dbReference>
<feature type="region of interest" description="Disordered" evidence="1">
    <location>
        <begin position="184"/>
        <end position="210"/>
    </location>
</feature>
<gene>
    <name evidence="2" type="ORF">J2S63_003978</name>
</gene>
<name>A0ABU2C190_9ACTN</name>
<evidence type="ECO:0008006" key="4">
    <source>
        <dbReference type="Google" id="ProtNLM"/>
    </source>
</evidence>
<keyword evidence="3" id="KW-1185">Reference proteome</keyword>
<evidence type="ECO:0000313" key="2">
    <source>
        <dbReference type="EMBL" id="MDR7364425.1"/>
    </source>
</evidence>
<feature type="compositionally biased region" description="Basic and acidic residues" evidence="1">
    <location>
        <begin position="185"/>
        <end position="198"/>
    </location>
</feature>
<evidence type="ECO:0000313" key="3">
    <source>
        <dbReference type="Proteomes" id="UP001183648"/>
    </source>
</evidence>
<proteinExistence type="predicted"/>
<organism evidence="2 3">
    <name type="scientific">Nocardioides marmoribigeumensis</name>
    <dbReference type="NCBI Taxonomy" id="433649"/>
    <lineage>
        <taxon>Bacteria</taxon>
        <taxon>Bacillati</taxon>
        <taxon>Actinomycetota</taxon>
        <taxon>Actinomycetes</taxon>
        <taxon>Propionibacteriales</taxon>
        <taxon>Nocardioidaceae</taxon>
        <taxon>Nocardioides</taxon>
    </lineage>
</organism>
<dbReference type="SUPFAM" id="SSF47789">
    <property type="entry name" value="C-terminal domain of RNA polymerase alpha subunit"/>
    <property type="match status" value="1"/>
</dbReference>
<protein>
    <recommendedName>
        <fullName evidence="4">Helix-hairpin-helix domain-containing protein</fullName>
    </recommendedName>
</protein>
<reference evidence="2 3" key="1">
    <citation type="submission" date="2023-07" db="EMBL/GenBank/DDBJ databases">
        <title>Sequencing the genomes of 1000 actinobacteria strains.</title>
        <authorList>
            <person name="Klenk H.-P."/>
        </authorList>
    </citation>
    <scope>NUCLEOTIDE SEQUENCE [LARGE SCALE GENOMIC DNA]</scope>
    <source>
        <strain evidence="2 3">DSM 19426</strain>
    </source>
</reference>
<sequence length="264" mass="28980">MMIRPAELAAIKRGEIDLAFRRWDRPRVKVGTRLRTGVGLVEITSVERVTVSSLRADDARRAGAASLAALKEAVSYRDDRPLWRIGLRHAGPDPREALRDQVPDATEVAEILAWLDRLDQAAPHGPWTRATLEAIDRSPGVRAPELAAALGRETQEWKRDVRKLKEKGLTESLAIGYRLAPRGEVVLDHGGPPRERAPRPSGTPLPRSIGAPATRALRAQAVHSLEQLVDWSESELRALHGVGPLAVARLREALAEQGRGLRGD</sequence>
<dbReference type="Proteomes" id="UP001183648">
    <property type="component" value="Unassembled WGS sequence"/>
</dbReference>
<accession>A0ABU2C190</accession>
<dbReference type="RefSeq" id="WP_310306074.1">
    <property type="nucleotide sequence ID" value="NZ_BAAAPS010000005.1"/>
</dbReference>
<comment type="caution">
    <text evidence="2">The sequence shown here is derived from an EMBL/GenBank/DDBJ whole genome shotgun (WGS) entry which is preliminary data.</text>
</comment>
<dbReference type="Gene3D" id="1.10.150.20">
    <property type="entry name" value="5' to 3' exonuclease, C-terminal subdomain"/>
    <property type="match status" value="1"/>
</dbReference>